<evidence type="ECO:0000256" key="1">
    <source>
        <dbReference type="ARBA" id="ARBA00009986"/>
    </source>
</evidence>
<comment type="caution">
    <text evidence="4">The sequence shown here is derived from an EMBL/GenBank/DDBJ whole genome shotgun (WGS) entry which is preliminary data.</text>
</comment>
<dbReference type="FunFam" id="3.40.605.10:FF:000007">
    <property type="entry name" value="NAD/NADP-dependent betaine aldehyde dehydrogenase"/>
    <property type="match status" value="1"/>
</dbReference>
<evidence type="ECO:0000259" key="3">
    <source>
        <dbReference type="Pfam" id="PF00171"/>
    </source>
</evidence>
<reference evidence="4 5" key="1">
    <citation type="journal article" date="2014" name="BMC Genomics">
        <title>Comparison of environmental and isolate Sulfobacillus genomes reveals diverse carbon, sulfur, nitrogen, and hydrogen metabolisms.</title>
        <authorList>
            <person name="Justice N.B."/>
            <person name="Norman A."/>
            <person name="Brown C.T."/>
            <person name="Singh A."/>
            <person name="Thomas B.C."/>
            <person name="Banfield J.F."/>
        </authorList>
    </citation>
    <scope>NUCLEOTIDE SEQUENCE [LARGE SCALE GENOMIC DNA]</scope>
    <source>
        <strain evidence="4">AMDSBA3</strain>
    </source>
</reference>
<keyword evidence="2" id="KW-0560">Oxidoreductase</keyword>
<evidence type="ECO:0000313" key="4">
    <source>
        <dbReference type="EMBL" id="PSR22968.1"/>
    </source>
</evidence>
<dbReference type="PANTHER" id="PTHR11699">
    <property type="entry name" value="ALDEHYDE DEHYDROGENASE-RELATED"/>
    <property type="match status" value="1"/>
</dbReference>
<dbReference type="GO" id="GO:0016620">
    <property type="term" value="F:oxidoreductase activity, acting on the aldehyde or oxo group of donors, NAD or NADP as acceptor"/>
    <property type="evidence" value="ECO:0007669"/>
    <property type="project" value="InterPro"/>
</dbReference>
<dbReference type="AlphaFoldDB" id="A0A2T2WL51"/>
<dbReference type="InterPro" id="IPR016163">
    <property type="entry name" value="Ald_DH_C"/>
</dbReference>
<evidence type="ECO:0000256" key="2">
    <source>
        <dbReference type="ARBA" id="ARBA00023002"/>
    </source>
</evidence>
<sequence length="478" mass="50797">MTDAQDYIGGNWVEVTSRRQVRNPARQQEVLGTIGLSGESEVNAAVEAAAEAFRGWKKLGMVARGNLLFQAAAVLDAHVDELAEVATREMGKPWGESRGEALRAVAILRYYAGEGYRPVGDVIPAASAQALQYTVREPLGAVAVITPWNFPLAIPVWKMAPALIYGNTVVVKPAEWSSLTAARIFELIAPIFPPGVVNLVLGLGTDAGEALIQHPQIQAISFTGSTTVGARIAETATRRNIKYQTEMGGKNPVIVAADANLDLAVEAVVSGAMRSAGQKCTATSRVIVLEAVHQAFRDKLAARVRALKQGDPLDPDTFLGPVVSASQHQKIMDYIAVGAREGAELIVGGDLADTALKDGFYIPPTLFDRVSETATIAQEEIFGPVVGITPVATIDAAIAAANRVRYGLSASVFTQNLQTALTFVEEIEAGMVRVNDETAGVELQAPFGGVKASSSHSREQGRAAMEFYTHVKTVAIKP</sequence>
<dbReference type="Proteomes" id="UP000241848">
    <property type="component" value="Unassembled WGS sequence"/>
</dbReference>
<proteinExistence type="inferred from homology"/>
<feature type="domain" description="Aldehyde dehydrogenase" evidence="3">
    <location>
        <begin position="12"/>
        <end position="474"/>
    </location>
</feature>
<dbReference type="InterPro" id="IPR016162">
    <property type="entry name" value="Ald_DH_N"/>
</dbReference>
<evidence type="ECO:0000313" key="5">
    <source>
        <dbReference type="Proteomes" id="UP000241848"/>
    </source>
</evidence>
<dbReference type="Pfam" id="PF00171">
    <property type="entry name" value="Aldedh"/>
    <property type="match status" value="1"/>
</dbReference>
<comment type="similarity">
    <text evidence="1">Belongs to the aldehyde dehydrogenase family.</text>
</comment>
<dbReference type="Gene3D" id="3.40.605.10">
    <property type="entry name" value="Aldehyde Dehydrogenase, Chain A, domain 1"/>
    <property type="match status" value="1"/>
</dbReference>
<organism evidence="4 5">
    <name type="scientific">Sulfobacillus acidophilus</name>
    <dbReference type="NCBI Taxonomy" id="53633"/>
    <lineage>
        <taxon>Bacteria</taxon>
        <taxon>Bacillati</taxon>
        <taxon>Bacillota</taxon>
        <taxon>Clostridia</taxon>
        <taxon>Eubacteriales</taxon>
        <taxon>Clostridiales Family XVII. Incertae Sedis</taxon>
        <taxon>Sulfobacillus</taxon>
    </lineage>
</organism>
<dbReference type="Gene3D" id="3.40.309.10">
    <property type="entry name" value="Aldehyde Dehydrogenase, Chain A, domain 2"/>
    <property type="match status" value="1"/>
</dbReference>
<dbReference type="InterPro" id="IPR015590">
    <property type="entry name" value="Aldehyde_DH_dom"/>
</dbReference>
<protein>
    <submittedName>
        <fullName evidence="4">Aldehyde dehydrogenase family protein</fullName>
    </submittedName>
</protein>
<dbReference type="EMBL" id="PXYV01000010">
    <property type="protein sequence ID" value="PSR22968.1"/>
    <property type="molecule type" value="Genomic_DNA"/>
</dbReference>
<dbReference type="FunFam" id="3.40.309.10:FF:000012">
    <property type="entry name" value="Betaine aldehyde dehydrogenase"/>
    <property type="match status" value="1"/>
</dbReference>
<accession>A0A2T2WL51</accession>
<dbReference type="SUPFAM" id="SSF53720">
    <property type="entry name" value="ALDH-like"/>
    <property type="match status" value="1"/>
</dbReference>
<dbReference type="InterPro" id="IPR016161">
    <property type="entry name" value="Ald_DH/histidinol_DH"/>
</dbReference>
<gene>
    <name evidence="4" type="ORF">C7B45_04935</name>
</gene>
<name>A0A2T2WL51_9FIRM</name>